<reference evidence="1" key="1">
    <citation type="journal article" date="2022" name="bioRxiv">
        <title>Population genetic analysis of Ophidiomyces ophidiicola, the causative agent of snake fungal disease, indicates recent introductions to the USA.</title>
        <authorList>
            <person name="Ladner J.T."/>
            <person name="Palmer J.M."/>
            <person name="Ettinger C.L."/>
            <person name="Stajich J.E."/>
            <person name="Farrell T.M."/>
            <person name="Glorioso B.M."/>
            <person name="Lawson B."/>
            <person name="Price S.J."/>
            <person name="Stengle A.G."/>
            <person name="Grear D.A."/>
            <person name="Lorch J.M."/>
        </authorList>
    </citation>
    <scope>NUCLEOTIDE SEQUENCE</scope>
    <source>
        <strain evidence="1">NWHC 24266-5</strain>
    </source>
</reference>
<comment type="caution">
    <text evidence="1">The sequence shown here is derived from an EMBL/GenBank/DDBJ whole genome shotgun (WGS) entry which is preliminary data.</text>
</comment>
<evidence type="ECO:0000313" key="1">
    <source>
        <dbReference type="EMBL" id="KAI2381917.1"/>
    </source>
</evidence>
<dbReference type="EMBL" id="JALBCA010000158">
    <property type="protein sequence ID" value="KAI2381917.1"/>
    <property type="molecule type" value="Genomic_DNA"/>
</dbReference>
<organism evidence="1">
    <name type="scientific">Ophidiomyces ophidiicola</name>
    <dbReference type="NCBI Taxonomy" id="1387563"/>
    <lineage>
        <taxon>Eukaryota</taxon>
        <taxon>Fungi</taxon>
        <taxon>Dikarya</taxon>
        <taxon>Ascomycota</taxon>
        <taxon>Pezizomycotina</taxon>
        <taxon>Eurotiomycetes</taxon>
        <taxon>Eurotiomycetidae</taxon>
        <taxon>Onygenales</taxon>
        <taxon>Onygenaceae</taxon>
        <taxon>Ophidiomyces</taxon>
    </lineage>
</organism>
<sequence>MDSFAPKTGYDQVVGVSILGLPLVTRLDEDRVVKNDSTLREIEALKFVAANTTTPVRRVYDNKPNEEDDSYYVVMDYMPGQPLDKVWMNLTIDQRASVCDQLAGYLSQPQKLKSHRIEAANGSSKEFNDFLARGTQHRPAEIHEIRFTHGDLSPRNILADDSGHIAAIVDWEWAGWFPEYWDVARIFLDMPGKKKMPNYEEQLCSALPNDYAEEFLVMLNVARLEHPWDGGVPVVQQPQPN</sequence>
<accession>A0ACB8UQ04</accession>
<name>A0ACB8UQ04_9EURO</name>
<protein>
    <submittedName>
        <fullName evidence="1">Uncharacterized protein</fullName>
    </submittedName>
</protein>
<proteinExistence type="predicted"/>
<gene>
    <name evidence="1" type="ORF">LOY88_006475</name>
</gene>